<sequence>MKHHICLVGGQILPLYMGIVESNPDTIHFFYTNETENNVKILKSFFKEKKTESYKCSESNYTLFLRELNDLLSKISNNENVDFNITGGTKIMALAAYDMIRERKSTAYYFNQDLSYYEVPSFKLKNVNNSIKIVDFIRLSNNSISSSTSILHYSTADFTMAKSIFNFSNTNSKQFNQIQKYFRNLFNDPDKIPIQGDEEINDNLFVTWDRNLLEVNDCSSLLLEVTGNNIKDLFFKAGWWELVTAAAVKDWSLQKEIVMNVVFPFKGDTSESKNEIDVLINTGRKLIFVECKSGIVNQADLNKMKAVSEIYGGRIAKSLLVCKFKPTDRVLEKCNELDIEIFYYYDKTTRGTNSLSSIHKKLDEINKKSSI</sequence>
<accession>A0ACC6IXJ2</accession>
<gene>
    <name evidence="1" type="ORF">J2795_003208</name>
</gene>
<comment type="caution">
    <text evidence="1">The sequence shown here is derived from an EMBL/GenBank/DDBJ whole genome shotgun (WGS) entry which is preliminary data.</text>
</comment>
<name>A0ACC6IXJ2_9FLAO</name>
<dbReference type="EMBL" id="JAVDRG010000005">
    <property type="protein sequence ID" value="MDR6442483.1"/>
    <property type="molecule type" value="Genomic_DNA"/>
</dbReference>
<evidence type="ECO:0000313" key="2">
    <source>
        <dbReference type="Proteomes" id="UP001184376"/>
    </source>
</evidence>
<proteinExistence type="predicted"/>
<dbReference type="Proteomes" id="UP001184376">
    <property type="component" value="Unassembled WGS sequence"/>
</dbReference>
<keyword evidence="2" id="KW-1185">Reference proteome</keyword>
<protein>
    <submittedName>
        <fullName evidence="1">Uncharacterized protein</fullName>
    </submittedName>
</protein>
<reference evidence="1" key="1">
    <citation type="submission" date="2023-07" db="EMBL/GenBank/DDBJ databases">
        <title>Sorghum-associated microbial communities from plants grown in Nebraska, USA.</title>
        <authorList>
            <person name="Schachtman D."/>
        </authorList>
    </citation>
    <scope>NUCLEOTIDE SEQUENCE</scope>
    <source>
        <strain evidence="1">DS1280</strain>
    </source>
</reference>
<evidence type="ECO:0000313" key="1">
    <source>
        <dbReference type="EMBL" id="MDR6442483.1"/>
    </source>
</evidence>
<organism evidence="1 2">
    <name type="scientific">Chryseobacterium bernardetii</name>
    <dbReference type="NCBI Taxonomy" id="1241978"/>
    <lineage>
        <taxon>Bacteria</taxon>
        <taxon>Pseudomonadati</taxon>
        <taxon>Bacteroidota</taxon>
        <taxon>Flavobacteriia</taxon>
        <taxon>Flavobacteriales</taxon>
        <taxon>Weeksellaceae</taxon>
        <taxon>Chryseobacterium group</taxon>
        <taxon>Chryseobacterium</taxon>
    </lineage>
</organism>